<feature type="compositionally biased region" description="Low complexity" evidence="4">
    <location>
        <begin position="1099"/>
        <end position="1111"/>
    </location>
</feature>
<organism evidence="6 7">
    <name type="scientific">Streptomyces bullii</name>
    <dbReference type="NCBI Taxonomy" id="349910"/>
    <lineage>
        <taxon>Bacteria</taxon>
        <taxon>Bacillati</taxon>
        <taxon>Actinomycetota</taxon>
        <taxon>Actinomycetes</taxon>
        <taxon>Kitasatosporales</taxon>
        <taxon>Streptomycetaceae</taxon>
        <taxon>Streptomyces</taxon>
    </lineage>
</organism>
<dbReference type="InterPro" id="IPR020806">
    <property type="entry name" value="PKS_PP-bd"/>
</dbReference>
<accession>A0ABW0USB4</accession>
<dbReference type="Gene3D" id="3.30.300.30">
    <property type="match status" value="1"/>
</dbReference>
<dbReference type="InterPro" id="IPR001242">
    <property type="entry name" value="Condensation_dom"/>
</dbReference>
<dbReference type="InterPro" id="IPR042099">
    <property type="entry name" value="ANL_N_sf"/>
</dbReference>
<dbReference type="Pfam" id="PF00975">
    <property type="entry name" value="Thioesterase"/>
    <property type="match status" value="1"/>
</dbReference>
<evidence type="ECO:0000256" key="2">
    <source>
        <dbReference type="ARBA" id="ARBA00022450"/>
    </source>
</evidence>
<dbReference type="PROSITE" id="PS00012">
    <property type="entry name" value="PHOSPHOPANTETHEINE"/>
    <property type="match status" value="1"/>
</dbReference>
<reference evidence="7" key="1">
    <citation type="journal article" date="2019" name="Int. J. Syst. Evol. Microbiol.">
        <title>The Global Catalogue of Microorganisms (GCM) 10K type strain sequencing project: providing services to taxonomists for standard genome sequencing and annotation.</title>
        <authorList>
            <consortium name="The Broad Institute Genomics Platform"/>
            <consortium name="The Broad Institute Genome Sequencing Center for Infectious Disease"/>
            <person name="Wu L."/>
            <person name="Ma J."/>
        </authorList>
    </citation>
    <scope>NUCLEOTIDE SEQUENCE [LARGE SCALE GENOMIC DNA]</scope>
    <source>
        <strain evidence="7">CGMCC 4.7248</strain>
    </source>
</reference>
<dbReference type="PANTHER" id="PTHR45527:SF1">
    <property type="entry name" value="FATTY ACID SYNTHASE"/>
    <property type="match status" value="1"/>
</dbReference>
<protein>
    <submittedName>
        <fullName evidence="6">Amino acid adenylation domain-containing protein</fullName>
    </submittedName>
</protein>
<feature type="region of interest" description="Disordered" evidence="4">
    <location>
        <begin position="1090"/>
        <end position="1113"/>
    </location>
</feature>
<dbReference type="EMBL" id="JBHSNY010000006">
    <property type="protein sequence ID" value="MFC5636063.1"/>
    <property type="molecule type" value="Genomic_DNA"/>
</dbReference>
<dbReference type="InterPro" id="IPR029058">
    <property type="entry name" value="AB_hydrolase_fold"/>
</dbReference>
<dbReference type="Pfam" id="PF00501">
    <property type="entry name" value="AMP-binding"/>
    <property type="match status" value="1"/>
</dbReference>
<evidence type="ECO:0000256" key="1">
    <source>
        <dbReference type="ARBA" id="ARBA00001957"/>
    </source>
</evidence>
<dbReference type="CDD" id="cd19531">
    <property type="entry name" value="LCL_NRPS-like"/>
    <property type="match status" value="1"/>
</dbReference>
<dbReference type="Gene3D" id="3.40.50.12780">
    <property type="entry name" value="N-terminal domain of ligase-like"/>
    <property type="match status" value="1"/>
</dbReference>
<dbReference type="NCBIfam" id="TIGR01733">
    <property type="entry name" value="AA-adenyl-dom"/>
    <property type="match status" value="1"/>
</dbReference>
<dbReference type="PROSITE" id="PS00455">
    <property type="entry name" value="AMP_BINDING"/>
    <property type="match status" value="1"/>
</dbReference>
<feature type="region of interest" description="Disordered" evidence="4">
    <location>
        <begin position="1"/>
        <end position="47"/>
    </location>
</feature>
<dbReference type="Pfam" id="PF00668">
    <property type="entry name" value="Condensation"/>
    <property type="match status" value="1"/>
</dbReference>
<dbReference type="InterPro" id="IPR025110">
    <property type="entry name" value="AMP-bd_C"/>
</dbReference>
<dbReference type="PANTHER" id="PTHR45527">
    <property type="entry name" value="NONRIBOSOMAL PEPTIDE SYNTHETASE"/>
    <property type="match status" value="1"/>
</dbReference>
<dbReference type="SUPFAM" id="SSF53474">
    <property type="entry name" value="alpha/beta-Hydrolases"/>
    <property type="match status" value="1"/>
</dbReference>
<dbReference type="SMART" id="SM00824">
    <property type="entry name" value="PKS_TE"/>
    <property type="match status" value="1"/>
</dbReference>
<evidence type="ECO:0000313" key="7">
    <source>
        <dbReference type="Proteomes" id="UP001596154"/>
    </source>
</evidence>
<dbReference type="Gene3D" id="3.30.559.30">
    <property type="entry name" value="Nonribosomal peptide synthetase, condensation domain"/>
    <property type="match status" value="1"/>
</dbReference>
<dbReference type="SMART" id="SM00823">
    <property type="entry name" value="PKS_PP"/>
    <property type="match status" value="1"/>
</dbReference>
<dbReference type="Pfam" id="PF00550">
    <property type="entry name" value="PP-binding"/>
    <property type="match status" value="1"/>
</dbReference>
<dbReference type="InterPro" id="IPR001031">
    <property type="entry name" value="Thioesterase"/>
</dbReference>
<keyword evidence="3" id="KW-0597">Phosphoprotein</keyword>
<dbReference type="Proteomes" id="UP001596154">
    <property type="component" value="Unassembled WGS sequence"/>
</dbReference>
<feature type="compositionally biased region" description="Pro residues" evidence="4">
    <location>
        <begin position="19"/>
        <end position="36"/>
    </location>
</feature>
<comment type="cofactor">
    <cofactor evidence="1">
        <name>pantetheine 4'-phosphate</name>
        <dbReference type="ChEBI" id="CHEBI:47942"/>
    </cofactor>
</comment>
<evidence type="ECO:0000256" key="4">
    <source>
        <dbReference type="SAM" id="MobiDB-lite"/>
    </source>
</evidence>
<dbReference type="InterPro" id="IPR020845">
    <property type="entry name" value="AMP-binding_CS"/>
</dbReference>
<dbReference type="Gene3D" id="3.40.50.1820">
    <property type="entry name" value="alpha/beta hydrolase"/>
    <property type="match status" value="1"/>
</dbReference>
<proteinExistence type="predicted"/>
<dbReference type="PROSITE" id="PS50075">
    <property type="entry name" value="CARRIER"/>
    <property type="match status" value="1"/>
</dbReference>
<feature type="region of interest" description="Disordered" evidence="4">
    <location>
        <begin position="535"/>
        <end position="563"/>
    </location>
</feature>
<feature type="domain" description="Carrier" evidence="5">
    <location>
        <begin position="562"/>
        <end position="637"/>
    </location>
</feature>
<dbReference type="InterPro" id="IPR010071">
    <property type="entry name" value="AA_adenyl_dom"/>
</dbReference>
<comment type="caution">
    <text evidence="6">The sequence shown here is derived from an EMBL/GenBank/DDBJ whole genome shotgun (WGS) entry which is preliminary data.</text>
</comment>
<dbReference type="RefSeq" id="WP_381023285.1">
    <property type="nucleotide sequence ID" value="NZ_JBHSNY010000006.1"/>
</dbReference>
<dbReference type="InterPro" id="IPR009081">
    <property type="entry name" value="PP-bd_ACP"/>
</dbReference>
<dbReference type="Gene3D" id="1.10.1200.10">
    <property type="entry name" value="ACP-like"/>
    <property type="match status" value="1"/>
</dbReference>
<evidence type="ECO:0000256" key="3">
    <source>
        <dbReference type="ARBA" id="ARBA00022553"/>
    </source>
</evidence>
<feature type="region of interest" description="Disordered" evidence="4">
    <location>
        <begin position="1386"/>
        <end position="1409"/>
    </location>
</feature>
<keyword evidence="2" id="KW-0596">Phosphopantetheine</keyword>
<dbReference type="SUPFAM" id="SSF47336">
    <property type="entry name" value="ACP-like"/>
    <property type="match status" value="1"/>
</dbReference>
<dbReference type="InterPro" id="IPR006162">
    <property type="entry name" value="Ppantetheine_attach_site"/>
</dbReference>
<dbReference type="Pfam" id="PF13193">
    <property type="entry name" value="AMP-binding_C"/>
    <property type="match status" value="1"/>
</dbReference>
<dbReference type="Gene3D" id="3.30.559.10">
    <property type="entry name" value="Chloramphenicol acetyltransferase-like domain"/>
    <property type="match status" value="1"/>
</dbReference>
<dbReference type="InterPro" id="IPR000873">
    <property type="entry name" value="AMP-dep_synth/lig_dom"/>
</dbReference>
<sequence>MKKDRAERLRRRVAQRAPSPAPQPPPAPRAPAPAPAAPAGTTRPDSALNRASGLAEAFASVVTAFPERVAVQDGERRWTYRRLDETAGRLAAALASLAADPARPVGVLLERSAWMVAAALAVVRTGSSYVPLDPQAPTARLALIAEDAEPAAVITTRALAGRVPDGVPVVCVDEPLPAAGDSEPAAVGRDTRAYIIFTSGTTGRPKGVQVSHGNLLSLLAASEEVYDFGPDDAWTLFHSFAFDFSVWEMWGALLHGGRVVVVPAHTAKDPAAFRRLLRDERITVLCQTPTAFHHLVAEDTRHADRLPLRWVVFGGETLYFSDLAPWFAKYGDDAPRLVNGYGITETTVLSSFHRVTRAQLGHDESLIGRPVTGTGFLLLDDSLAAVPQGAIGEIVVTGPGVSLGYLKRPQLNRDRFVDLPDGGGRGYRSGDLARLTPSGDYAYHGRKDDQVKIRGFRIELGEVEQALRALPCLAEAAVVARDLPGRGNSLVAYVVPAGSASLSARSLHEALAPTLPAYMIPRVFVGLHRMPLTQNGKTDRNALPEPTPASTLPLHGGGHRQEPADAVEDRVLQIVTGLLRLDEADPTADFFELGGHSLLATRLLAGVRSAFDVEVPLREFLRAPTARTLAAVVRERLGTPARGGGPAARLVKAPEAAHQPVTDAQRRLYFLSQLEPDSPAYHLHTTLLLRGEPDVEALERAFTAVVERHAPLRTVLRVEDGEVVQVIRPPAPFPIHAEELPRTPGEDWRRAVDRLAEQESTRPFDLGDDPMLRVRLVRVAPAHHALLVTTHHIAADGWSVAVLSRELKALYAHFRHAPKDAPIPLTPLPYTYADHAYSLQRWLDGPEADEDFAYWEERLAQLPAVHRLPLDFPRPARMTYDADTVTTRLGGPAAEAVRRTCREENVTLFTLLQAVFSVLLARRSGSDDIVVGSPVANRSRAELDDVIGMFVNTLVLRTRLEGAATFRDLLARVREQTTRDLERQHVPLALLAKRLNPPHSPHHAPLFQIMLALQNNEAAVLGLDGLDVSPVRAPDPGAQAELMLEAAEEAGGLRFRWSYNTGLFRRDTIAGMADEFGRLLTHLSAGADARTAPLERAGRPAAPATRTPGHPGADHPALFRLRQNPAGALPVFALPGVLGLGESFAQLSSHFPDRSFYALATSQLVRAFDDLEATAAALAEECARIIAATVEGGPLHLLGHSYGGALGFHVAEELAARGVPVAGLVLLDALDPGALEKELRVGYDRQLVVFLTTLGGLFPDLARHRDTDLGELLGTASTTSLLRRVEDVIGPDAVKFFSGGLETAFDTFRRMCDLTWPEPRAAAHPALFVRAAAGGDPARAESSAGWARYLPGTLRTEAVDADHEGMLRNPHARQLAGLVRRFLTEQDVPGGSGSPHPGRSDTGKGATAR</sequence>
<dbReference type="InterPro" id="IPR020802">
    <property type="entry name" value="TesA-like"/>
</dbReference>
<evidence type="ECO:0000259" key="5">
    <source>
        <dbReference type="PROSITE" id="PS50075"/>
    </source>
</evidence>
<evidence type="ECO:0000313" key="6">
    <source>
        <dbReference type="EMBL" id="MFC5636063.1"/>
    </source>
</evidence>
<gene>
    <name evidence="6" type="ORF">ACFPZJ_20130</name>
</gene>
<dbReference type="InterPro" id="IPR036736">
    <property type="entry name" value="ACP-like_sf"/>
</dbReference>
<dbReference type="SUPFAM" id="SSF56801">
    <property type="entry name" value="Acetyl-CoA synthetase-like"/>
    <property type="match status" value="1"/>
</dbReference>
<dbReference type="SUPFAM" id="SSF52777">
    <property type="entry name" value="CoA-dependent acyltransferases"/>
    <property type="match status" value="2"/>
</dbReference>
<keyword evidence="7" id="KW-1185">Reference proteome</keyword>
<name>A0ABW0USB4_9ACTN</name>
<dbReference type="InterPro" id="IPR023213">
    <property type="entry name" value="CAT-like_dom_sf"/>
</dbReference>
<dbReference type="InterPro" id="IPR045851">
    <property type="entry name" value="AMP-bd_C_sf"/>
</dbReference>